<sequence>MADVFTNLDMIRLLQNKSVLFVGDSNIRNLYKDFVCLYQTNELMDIDLIGRNLEESYLGDTLLCRQNMYKQRAYVERRLFETHQLTLEFMFVTHCLSPSFIQYLKGVRAGLTKVPDVICMNSFIWDFTRWGPKPEKRYVESMYALVEVLNTCLPRSTLFIWITTCPISNDAEGIPFVTQLADIHETLFSDILEGNCFAAELFRFHGYDVIDTHQHLFRHTFRRSADGITYLPCAIRYVTYLLLTHLALSWDVTLPGRIDGTSLHDEIARSKEKYSTERAQSYWFTYSQNRRRSETWDTYNNTNSPEGSQQSAESTTEGDVAVKTPLIRVKATWEVLEEFGKSTSDNLKDESPAFNLDLPSEQYSQDLEPINSPDSFTEIEEGEITTSDLCKSNDFDKSSDNLNINKHYELNEENTTLDGKHEINNKDGQTDQSEGAIEEGEIVDENILDQENVITNWLEWKSRHLIRDSRKDLVTLEIPSNERGTLKLKTNNYQHWCNNRGYNDESLYRIEGFIKQLKRKLITSKKMNRKLSKNCKKLLFGYEKNERHELFRPKVTHTKENSEKNGSNIDWVAEQWRQVIQGEPNESVEILNYWQRRFQNEESEKDATKEAHENFVASKKIERRRCSISFL</sequence>
<evidence type="ECO:0000256" key="1">
    <source>
        <dbReference type="ARBA" id="ARBA00037957"/>
    </source>
</evidence>
<evidence type="ECO:0000313" key="3">
    <source>
        <dbReference type="EMBL" id="JAW08877.1"/>
    </source>
</evidence>
<comment type="similarity">
    <text evidence="1">Belongs to the PC-esterase family.</text>
</comment>
<protein>
    <submittedName>
        <fullName evidence="3">Uncharacterized protein</fullName>
    </submittedName>
</protein>
<reference evidence="3" key="1">
    <citation type="journal article" date="2018" name="PLoS Negl. Trop. Dis.">
        <title>An insight into the salivary gland and fat body transcriptome of Panstrongylus lignarius (Hemiptera: Heteroptera), the main vector of Chagas disease in Peru.</title>
        <authorList>
            <person name="Nevoa J.C."/>
            <person name="Mendes M.T."/>
            <person name="da Silva M.V."/>
            <person name="Soares S.C."/>
            <person name="Oliveira C.J.F."/>
            <person name="Ribeiro J.M.C."/>
        </authorList>
    </citation>
    <scope>NUCLEOTIDE SEQUENCE</scope>
</reference>
<evidence type="ECO:0000256" key="2">
    <source>
        <dbReference type="SAM" id="MobiDB-lite"/>
    </source>
</evidence>
<name>A0A224X944_9HEMI</name>
<dbReference type="PANTHER" id="PTHR14469:SF0">
    <property type="entry name" value="FAMILY WITH SEQUENCE SIMILARITY 113"/>
    <property type="match status" value="1"/>
</dbReference>
<accession>A0A224X944</accession>
<feature type="region of interest" description="Disordered" evidence="2">
    <location>
        <begin position="295"/>
        <end position="319"/>
    </location>
</feature>
<feature type="compositionally biased region" description="Polar residues" evidence="2">
    <location>
        <begin position="296"/>
        <end position="317"/>
    </location>
</feature>
<dbReference type="PANTHER" id="PTHR14469">
    <property type="entry name" value="SARCOMA ANTIGEN NY-SAR-23"/>
    <property type="match status" value="1"/>
</dbReference>
<dbReference type="AlphaFoldDB" id="A0A224X944"/>
<dbReference type="EMBL" id="GFTR01007549">
    <property type="protein sequence ID" value="JAW08877.1"/>
    <property type="molecule type" value="Transcribed_RNA"/>
</dbReference>
<organism evidence="3">
    <name type="scientific">Panstrongylus lignarius</name>
    <dbReference type="NCBI Taxonomy" id="156445"/>
    <lineage>
        <taxon>Eukaryota</taxon>
        <taxon>Metazoa</taxon>
        <taxon>Ecdysozoa</taxon>
        <taxon>Arthropoda</taxon>
        <taxon>Hexapoda</taxon>
        <taxon>Insecta</taxon>
        <taxon>Pterygota</taxon>
        <taxon>Neoptera</taxon>
        <taxon>Paraneoptera</taxon>
        <taxon>Hemiptera</taxon>
        <taxon>Heteroptera</taxon>
        <taxon>Panheteroptera</taxon>
        <taxon>Cimicomorpha</taxon>
        <taxon>Reduviidae</taxon>
        <taxon>Triatominae</taxon>
        <taxon>Panstrongylus</taxon>
    </lineage>
</organism>
<proteinExistence type="inferred from homology"/>